<evidence type="ECO:0000256" key="6">
    <source>
        <dbReference type="ARBA" id="ARBA00048568"/>
    </source>
</evidence>
<dbReference type="Proteomes" id="UP000297245">
    <property type="component" value="Unassembled WGS sequence"/>
</dbReference>
<accession>A0A4S8MDR2</accession>
<evidence type="ECO:0000256" key="2">
    <source>
        <dbReference type="ARBA" id="ARBA00022679"/>
    </source>
</evidence>
<dbReference type="PROSITE" id="PS51633">
    <property type="entry name" value="CXC"/>
    <property type="match status" value="1"/>
</dbReference>
<keyword evidence="10" id="KW-1185">Reference proteome</keyword>
<evidence type="ECO:0000256" key="1">
    <source>
        <dbReference type="ARBA" id="ARBA00022603"/>
    </source>
</evidence>
<dbReference type="InterPro" id="IPR046341">
    <property type="entry name" value="SET_dom_sf"/>
</dbReference>
<dbReference type="PANTHER" id="PTHR45747:SF4">
    <property type="entry name" value="HISTONE-LYSINE N-METHYLTRANSFERASE E(Z)"/>
    <property type="match status" value="1"/>
</dbReference>
<dbReference type="Pfam" id="PF00856">
    <property type="entry name" value="SET"/>
    <property type="match status" value="1"/>
</dbReference>
<dbReference type="GO" id="GO:0140951">
    <property type="term" value="F:histone H3K27 trimethyltransferase activity"/>
    <property type="evidence" value="ECO:0007669"/>
    <property type="project" value="UniProtKB-EC"/>
</dbReference>
<dbReference type="GO" id="GO:0003682">
    <property type="term" value="F:chromatin binding"/>
    <property type="evidence" value="ECO:0007669"/>
    <property type="project" value="TreeGrafter"/>
</dbReference>
<dbReference type="PROSITE" id="PS50280">
    <property type="entry name" value="SET"/>
    <property type="match status" value="1"/>
</dbReference>
<dbReference type="SMART" id="SM00317">
    <property type="entry name" value="SET"/>
    <property type="match status" value="1"/>
</dbReference>
<dbReference type="InterPro" id="IPR001214">
    <property type="entry name" value="SET_dom"/>
</dbReference>
<dbReference type="OrthoDB" id="6141102at2759"/>
<dbReference type="GO" id="GO:0035098">
    <property type="term" value="C:ESC/E(Z) complex"/>
    <property type="evidence" value="ECO:0007669"/>
    <property type="project" value="TreeGrafter"/>
</dbReference>
<name>A0A4S8MDR2_DENBC</name>
<evidence type="ECO:0000259" key="8">
    <source>
        <dbReference type="PROSITE" id="PS51633"/>
    </source>
</evidence>
<evidence type="ECO:0000256" key="4">
    <source>
        <dbReference type="ARBA" id="ARBA00023015"/>
    </source>
</evidence>
<evidence type="ECO:0000313" key="10">
    <source>
        <dbReference type="Proteomes" id="UP000297245"/>
    </source>
</evidence>
<dbReference type="EMBL" id="ML179100">
    <property type="protein sequence ID" value="THV00713.1"/>
    <property type="molecule type" value="Genomic_DNA"/>
</dbReference>
<dbReference type="InterPro" id="IPR045318">
    <property type="entry name" value="EZH1/2-like"/>
</dbReference>
<protein>
    <submittedName>
        <fullName evidence="9">SET domain-containing protein</fullName>
    </submittedName>
</protein>
<dbReference type="Pfam" id="PF18264">
    <property type="entry name" value="preSET_CXC"/>
    <property type="match status" value="1"/>
</dbReference>
<evidence type="ECO:0000256" key="3">
    <source>
        <dbReference type="ARBA" id="ARBA00022691"/>
    </source>
</evidence>
<dbReference type="AlphaFoldDB" id="A0A4S8MDR2"/>
<dbReference type="PANTHER" id="PTHR45747">
    <property type="entry name" value="HISTONE-LYSINE N-METHYLTRANSFERASE E(Z)"/>
    <property type="match status" value="1"/>
</dbReference>
<reference evidence="9 10" key="1">
    <citation type="journal article" date="2019" name="Nat. Ecol. Evol.">
        <title>Megaphylogeny resolves global patterns of mushroom evolution.</title>
        <authorList>
            <person name="Varga T."/>
            <person name="Krizsan K."/>
            <person name="Foldi C."/>
            <person name="Dima B."/>
            <person name="Sanchez-Garcia M."/>
            <person name="Sanchez-Ramirez S."/>
            <person name="Szollosi G.J."/>
            <person name="Szarkandi J.G."/>
            <person name="Papp V."/>
            <person name="Albert L."/>
            <person name="Andreopoulos W."/>
            <person name="Angelini C."/>
            <person name="Antonin V."/>
            <person name="Barry K.W."/>
            <person name="Bougher N.L."/>
            <person name="Buchanan P."/>
            <person name="Buyck B."/>
            <person name="Bense V."/>
            <person name="Catcheside P."/>
            <person name="Chovatia M."/>
            <person name="Cooper J."/>
            <person name="Damon W."/>
            <person name="Desjardin D."/>
            <person name="Finy P."/>
            <person name="Geml J."/>
            <person name="Haridas S."/>
            <person name="Hughes K."/>
            <person name="Justo A."/>
            <person name="Karasinski D."/>
            <person name="Kautmanova I."/>
            <person name="Kiss B."/>
            <person name="Kocsube S."/>
            <person name="Kotiranta H."/>
            <person name="LaButti K.M."/>
            <person name="Lechner B.E."/>
            <person name="Liimatainen K."/>
            <person name="Lipzen A."/>
            <person name="Lukacs Z."/>
            <person name="Mihaltcheva S."/>
            <person name="Morgado L.N."/>
            <person name="Niskanen T."/>
            <person name="Noordeloos M.E."/>
            <person name="Ohm R.A."/>
            <person name="Ortiz-Santana B."/>
            <person name="Ovrebo C."/>
            <person name="Racz N."/>
            <person name="Riley R."/>
            <person name="Savchenko A."/>
            <person name="Shiryaev A."/>
            <person name="Soop K."/>
            <person name="Spirin V."/>
            <person name="Szebenyi C."/>
            <person name="Tomsovsky M."/>
            <person name="Tulloss R.E."/>
            <person name="Uehling J."/>
            <person name="Grigoriev I.V."/>
            <person name="Vagvolgyi C."/>
            <person name="Papp T."/>
            <person name="Martin F.M."/>
            <person name="Miettinen O."/>
            <person name="Hibbett D.S."/>
            <person name="Nagy L.G."/>
        </authorList>
    </citation>
    <scope>NUCLEOTIDE SEQUENCE [LARGE SCALE GENOMIC DNA]</scope>
    <source>
        <strain evidence="9 10">CBS 962.96</strain>
    </source>
</reference>
<evidence type="ECO:0000313" key="9">
    <source>
        <dbReference type="EMBL" id="THV00713.1"/>
    </source>
</evidence>
<dbReference type="SUPFAM" id="SSF82199">
    <property type="entry name" value="SET domain"/>
    <property type="match status" value="1"/>
</dbReference>
<feature type="domain" description="SET" evidence="7">
    <location>
        <begin position="373"/>
        <end position="500"/>
    </location>
</feature>
<organism evidence="9 10">
    <name type="scientific">Dendrothele bispora (strain CBS 962.96)</name>
    <dbReference type="NCBI Taxonomy" id="1314807"/>
    <lineage>
        <taxon>Eukaryota</taxon>
        <taxon>Fungi</taxon>
        <taxon>Dikarya</taxon>
        <taxon>Basidiomycota</taxon>
        <taxon>Agaricomycotina</taxon>
        <taxon>Agaricomycetes</taxon>
        <taxon>Agaricomycetidae</taxon>
        <taxon>Agaricales</taxon>
        <taxon>Agaricales incertae sedis</taxon>
        <taxon>Dendrothele</taxon>
    </lineage>
</organism>
<keyword evidence="1" id="KW-0489">Methyltransferase</keyword>
<dbReference type="InterPro" id="IPR026489">
    <property type="entry name" value="CXC_dom"/>
</dbReference>
<dbReference type="Gene3D" id="2.170.270.10">
    <property type="entry name" value="SET domain"/>
    <property type="match status" value="1"/>
</dbReference>
<keyword evidence="2" id="KW-0808">Transferase</keyword>
<sequence length="507" mass="57938">MSNLTSFMRTHSAVVGCHWFFLSFPFTKISLHKTRTIAEEVLEVEVVRRLVAQGFTDKMIDETKLLGNELRYSHNWGLLWEYSQRDALHWPATFSNLPHLDYFNPSAMTENEALDVGLSRFCPSLNCAHQCCGIHNNELGPPTNKAYKDSTSIWVTVGTKGPCGSDCIHYRERPDLEDITSDQLQDWDENDIEFLRYNLQMEPDASPCNLAVICEKPCWEIFVYRKELIPDEDIEDPFTIEEGPTRLPANFNDGVTNDGVFDIRVDPCSHKGPCGRDSSCPCFLEGQFCQRSCRCSDKCTLRFAGCSCSDHCARATCKCRKYSRECDPLLCRRCDAGGEREYNLRSNRTRKRSRNNGPLRFCQNTGIQRQDFPVIEIMPAKYGFGAFTTTSIPEGTCIGEYTGEIHRFSGDILSQALSTSREVLNNFRELNYMFSLEKTKHEEVLVDAAAVGNETRYLNHNDEKRSNCEARHCLVNGERRISFITTKKIAARKELFINYGELYWGMG</sequence>
<keyword evidence="5" id="KW-0804">Transcription</keyword>
<keyword evidence="3" id="KW-0949">S-adenosyl-L-methionine</keyword>
<proteinExistence type="predicted"/>
<evidence type="ECO:0000259" key="7">
    <source>
        <dbReference type="PROSITE" id="PS50280"/>
    </source>
</evidence>
<gene>
    <name evidence="9" type="ORF">K435DRAFT_963873</name>
</gene>
<dbReference type="GO" id="GO:0031507">
    <property type="term" value="P:heterochromatin formation"/>
    <property type="evidence" value="ECO:0007669"/>
    <property type="project" value="TreeGrafter"/>
</dbReference>
<comment type="catalytic activity">
    <reaction evidence="6">
        <text>L-lysyl(27)-[histone H3] + 3 S-adenosyl-L-methionine = N(6),N(6),N(6)-trimethyl-L-lysyl(27)-[histone H3] + 3 S-adenosyl-L-homocysteine + 3 H(+)</text>
        <dbReference type="Rhea" id="RHEA:60292"/>
        <dbReference type="Rhea" id="RHEA-COMP:15535"/>
        <dbReference type="Rhea" id="RHEA-COMP:15548"/>
        <dbReference type="ChEBI" id="CHEBI:15378"/>
        <dbReference type="ChEBI" id="CHEBI:29969"/>
        <dbReference type="ChEBI" id="CHEBI:57856"/>
        <dbReference type="ChEBI" id="CHEBI:59789"/>
        <dbReference type="ChEBI" id="CHEBI:61961"/>
        <dbReference type="EC" id="2.1.1.356"/>
    </reaction>
</comment>
<dbReference type="GO" id="GO:0032259">
    <property type="term" value="P:methylation"/>
    <property type="evidence" value="ECO:0007669"/>
    <property type="project" value="UniProtKB-KW"/>
</dbReference>
<feature type="domain" description="CXC" evidence="8">
    <location>
        <begin position="245"/>
        <end position="351"/>
    </location>
</feature>
<evidence type="ECO:0000256" key="5">
    <source>
        <dbReference type="ARBA" id="ARBA00023163"/>
    </source>
</evidence>
<dbReference type="InterPro" id="IPR041355">
    <property type="entry name" value="Pre-SET_CXC"/>
</dbReference>
<keyword evidence="4" id="KW-0805">Transcription regulation</keyword>